<proteinExistence type="inferred from homology"/>
<dbReference type="EC" id="4.2.1.10" evidence="4"/>
<feature type="binding site" evidence="4">
    <location>
        <position position="215"/>
    </location>
    <ligand>
        <name>3-dehydroquinate</name>
        <dbReference type="ChEBI" id="CHEBI:32364"/>
    </ligand>
</feature>
<comment type="catalytic activity">
    <reaction evidence="1 4">
        <text>3-dehydroquinate = 3-dehydroshikimate + H2O</text>
        <dbReference type="Rhea" id="RHEA:21096"/>
        <dbReference type="ChEBI" id="CHEBI:15377"/>
        <dbReference type="ChEBI" id="CHEBI:16630"/>
        <dbReference type="ChEBI" id="CHEBI:32364"/>
        <dbReference type="EC" id="4.2.1.10"/>
    </reaction>
</comment>
<dbReference type="EMBL" id="JBGEWD010000004">
    <property type="protein sequence ID" value="MEY7999811.1"/>
    <property type="molecule type" value="Genomic_DNA"/>
</dbReference>
<feature type="active site" description="Proton donor/acceptor" evidence="4">
    <location>
        <position position="145"/>
    </location>
</feature>
<evidence type="ECO:0000256" key="2">
    <source>
        <dbReference type="ARBA" id="ARBA00023239"/>
    </source>
</evidence>
<keyword evidence="3 4" id="KW-0704">Schiff base</keyword>
<sequence>MRNVVKVRNVKLGNGIPKVAVPFMGSDDKEIRREIEYLKTINLDLVEWRIDYYKYVESIEKVKRILAQIRKSLGDIPIIFTFRTAKEGGEKEITVEYYVKLVKSVAATGNVDIIDVELSIGGNELVKEIVDTIHQCGVKVIMSSHNFQMTPEKDELIEKMCEMQHLGADLPKIAVMPCSTKDVLDLLTATNEMICYHSKTPVITMSMGSLGIVSRIAGETFGSAITFGSAKAASAPGQLDANELYKVLHFIAANR</sequence>
<organism evidence="5 6">
    <name type="scientific">Clostridium moutaii</name>
    <dbReference type="NCBI Taxonomy" id="3240932"/>
    <lineage>
        <taxon>Bacteria</taxon>
        <taxon>Bacillati</taxon>
        <taxon>Bacillota</taxon>
        <taxon>Clostridia</taxon>
        <taxon>Eubacteriales</taxon>
        <taxon>Clostridiaceae</taxon>
        <taxon>Clostridium</taxon>
    </lineage>
</organism>
<feature type="binding site" evidence="4">
    <location>
        <position position="238"/>
    </location>
    <ligand>
        <name>3-dehydroquinate</name>
        <dbReference type="ChEBI" id="CHEBI:32364"/>
    </ligand>
</feature>
<dbReference type="InterPro" id="IPR001381">
    <property type="entry name" value="DHquinase_I"/>
</dbReference>
<dbReference type="PANTHER" id="PTHR43699">
    <property type="entry name" value="3-DEHYDROQUINATE DEHYDRATASE"/>
    <property type="match status" value="1"/>
</dbReference>
<feature type="binding site" evidence="4">
    <location>
        <begin position="47"/>
        <end position="49"/>
    </location>
    <ligand>
        <name>3-dehydroquinate</name>
        <dbReference type="ChEBI" id="CHEBI:32364"/>
    </ligand>
</feature>
<feature type="binding site" evidence="4">
    <location>
        <position position="83"/>
    </location>
    <ligand>
        <name>3-dehydroquinate</name>
        <dbReference type="ChEBI" id="CHEBI:32364"/>
    </ligand>
</feature>
<comment type="similarity">
    <text evidence="4">Belongs to the type-I 3-dehydroquinase family.</text>
</comment>
<comment type="caution">
    <text evidence="5">The sequence shown here is derived from an EMBL/GenBank/DDBJ whole genome shotgun (WGS) entry which is preliminary data.</text>
</comment>
<dbReference type="Pfam" id="PF01487">
    <property type="entry name" value="DHquinase_I"/>
    <property type="match status" value="1"/>
</dbReference>
<name>A0ABV4BLZ2_9CLOT</name>
<dbReference type="SUPFAM" id="SSF51569">
    <property type="entry name" value="Aldolase"/>
    <property type="match status" value="1"/>
</dbReference>
<comment type="caution">
    <text evidence="4">Lacks conserved residue(s) required for the propagation of feature annotation.</text>
</comment>
<keyword evidence="2 4" id="KW-0456">Lyase</keyword>
<dbReference type="GO" id="GO:0003855">
    <property type="term" value="F:3-dehydroquinate dehydratase activity"/>
    <property type="evidence" value="ECO:0007669"/>
    <property type="project" value="UniProtKB-EC"/>
</dbReference>
<dbReference type="HAMAP" id="MF_00214">
    <property type="entry name" value="AroD"/>
    <property type="match status" value="1"/>
</dbReference>
<dbReference type="Proteomes" id="UP001564657">
    <property type="component" value="Unassembled WGS sequence"/>
</dbReference>
<feature type="active site" description="Schiff-base intermediate with substrate" evidence="4">
    <location>
        <position position="172"/>
    </location>
</feature>
<comment type="subunit">
    <text evidence="4">Homodimer.</text>
</comment>
<dbReference type="PANTHER" id="PTHR43699:SF1">
    <property type="entry name" value="3-DEHYDROQUINATE DEHYDRATASE"/>
    <property type="match status" value="1"/>
</dbReference>
<keyword evidence="4" id="KW-0057">Aromatic amino acid biosynthesis</keyword>
<accession>A0ABV4BLZ2</accession>
<feature type="binding site" evidence="4">
    <location>
        <position position="234"/>
    </location>
    <ligand>
        <name>3-dehydroquinate</name>
        <dbReference type="ChEBI" id="CHEBI:32364"/>
    </ligand>
</feature>
<keyword evidence="4" id="KW-0028">Amino-acid biosynthesis</keyword>
<reference evidence="5 6" key="1">
    <citation type="submission" date="2024-08" db="EMBL/GenBank/DDBJ databases">
        <title>Clostridium lapicellarii sp. nov., and Clostridium renhuaiense sp. nov., two species isolated from the mud in a fermentation cellar used for producing sauce-flavour Chinese liquors.</title>
        <authorList>
            <person name="Yang F."/>
            <person name="Wang H."/>
            <person name="Chen L.Q."/>
            <person name="Zhou N."/>
            <person name="Lu J.J."/>
            <person name="Pu X.X."/>
            <person name="Wan B."/>
            <person name="Wang L."/>
            <person name="Liu S.J."/>
        </authorList>
    </citation>
    <scope>NUCLEOTIDE SEQUENCE [LARGE SCALE GENOMIC DNA]</scope>
    <source>
        <strain evidence="5 6">MT-5</strain>
    </source>
</reference>
<keyword evidence="6" id="KW-1185">Reference proteome</keyword>
<dbReference type="InterPro" id="IPR013785">
    <property type="entry name" value="Aldolase_TIM"/>
</dbReference>
<dbReference type="InterPro" id="IPR050146">
    <property type="entry name" value="Type-I_3-dehydroquinase"/>
</dbReference>
<evidence type="ECO:0000256" key="4">
    <source>
        <dbReference type="HAMAP-Rule" id="MF_00214"/>
    </source>
</evidence>
<comment type="pathway">
    <text evidence="4">Metabolic intermediate biosynthesis; chorismate biosynthesis; chorismate from D-erythrose 4-phosphate and phosphoenolpyruvate: step 3/7.</text>
</comment>
<dbReference type="RefSeq" id="WP_369703695.1">
    <property type="nucleotide sequence ID" value="NZ_JBGEWD010000004.1"/>
</dbReference>
<dbReference type="NCBIfam" id="TIGR01093">
    <property type="entry name" value="aroD"/>
    <property type="match status" value="1"/>
</dbReference>
<evidence type="ECO:0000313" key="5">
    <source>
        <dbReference type="EMBL" id="MEY7999811.1"/>
    </source>
</evidence>
<gene>
    <name evidence="4 5" type="primary">aroD</name>
    <name evidence="5" type="ORF">AB8U03_06315</name>
</gene>
<dbReference type="CDD" id="cd00502">
    <property type="entry name" value="DHQase_I"/>
    <property type="match status" value="1"/>
</dbReference>
<dbReference type="Gene3D" id="3.20.20.70">
    <property type="entry name" value="Aldolase class I"/>
    <property type="match status" value="1"/>
</dbReference>
<evidence type="ECO:0000313" key="6">
    <source>
        <dbReference type="Proteomes" id="UP001564657"/>
    </source>
</evidence>
<comment type="function">
    <text evidence="4">Involved in the third step of the chorismate pathway, which leads to the biosynthesis of aromatic amino acids. Catalyzes the cis-dehydration of 3-dehydroquinate (DHQ) and introduces the first double bond of the aromatic ring to yield 3-dehydroshikimate.</text>
</comment>
<evidence type="ECO:0000256" key="3">
    <source>
        <dbReference type="ARBA" id="ARBA00023270"/>
    </source>
</evidence>
<protein>
    <recommendedName>
        <fullName evidence="4">3-dehydroquinate dehydratase</fullName>
        <shortName evidence="4">3-dehydroquinase</shortName>
        <ecNumber evidence="4">4.2.1.10</ecNumber>
    </recommendedName>
    <alternativeName>
        <fullName evidence="4">Type I DHQase</fullName>
    </alternativeName>
    <alternativeName>
        <fullName evidence="4">Type I dehydroquinase</fullName>
        <shortName evidence="4">DHQ1</shortName>
    </alternativeName>
</protein>
<evidence type="ECO:0000256" key="1">
    <source>
        <dbReference type="ARBA" id="ARBA00001864"/>
    </source>
</evidence>